<dbReference type="EMBL" id="CP012332">
    <property type="protein sequence ID" value="AKU92202.1"/>
    <property type="molecule type" value="Genomic_DNA"/>
</dbReference>
<evidence type="ECO:0000313" key="2">
    <source>
        <dbReference type="Proteomes" id="UP000055590"/>
    </source>
</evidence>
<reference evidence="1 2" key="1">
    <citation type="submission" date="2015-08" db="EMBL/GenBank/DDBJ databases">
        <authorList>
            <person name="Babu N.S."/>
            <person name="Beckwith C.J."/>
            <person name="Beseler K.G."/>
            <person name="Brison A."/>
            <person name="Carone J.V."/>
            <person name="Caskin T.P."/>
            <person name="Diamond M."/>
            <person name="Durham M.E."/>
            <person name="Foxe J.M."/>
            <person name="Go M."/>
            <person name="Henderson B.A."/>
            <person name="Jones I.B."/>
            <person name="McGettigan J.A."/>
            <person name="Micheletti S.J."/>
            <person name="Nasrallah M.E."/>
            <person name="Ortiz D."/>
            <person name="Piller C.R."/>
            <person name="Privatt S.R."/>
            <person name="Schneider S.L."/>
            <person name="Sharp S."/>
            <person name="Smith T.C."/>
            <person name="Stanton J.D."/>
            <person name="Ullery H.E."/>
            <person name="Wilson R.J."/>
            <person name="Serrano M.G."/>
            <person name="Buck G."/>
            <person name="Lee V."/>
            <person name="Wang Y."/>
            <person name="Carvalho R."/>
            <person name="Voegtly L."/>
            <person name="Shi R."/>
            <person name="Duckworth R."/>
            <person name="Johnson A."/>
            <person name="Loviza R."/>
            <person name="Walstead R."/>
            <person name="Shah Z."/>
            <person name="Kiflezghi M."/>
            <person name="Wade K."/>
            <person name="Ball S.L."/>
            <person name="Bradley K.W."/>
            <person name="Asai D.J."/>
            <person name="Bowman C.A."/>
            <person name="Russell D.A."/>
            <person name="Pope W.H."/>
            <person name="Jacobs-Sera D."/>
            <person name="Hendrix R.W."/>
            <person name="Hatfull G.F."/>
        </authorList>
    </citation>
    <scope>NUCLEOTIDE SEQUENCE [LARGE SCALE GENOMIC DNA]</scope>
    <source>
        <strain evidence="1 2">DSM 27710</strain>
    </source>
</reference>
<protein>
    <submittedName>
        <fullName evidence="1">Uncharacterized protein</fullName>
    </submittedName>
</protein>
<dbReference type="RefSeq" id="WP_205624724.1">
    <property type="nucleotide sequence ID" value="NZ_CP012332.1"/>
</dbReference>
<accession>A0A0K1PFC4</accession>
<dbReference type="AlphaFoldDB" id="A0A0K1PFC4"/>
<keyword evidence="2" id="KW-1185">Reference proteome</keyword>
<dbReference type="STRING" id="1391653.AKJ08_2589"/>
<organism evidence="1 2">
    <name type="scientific">Vulgatibacter incomptus</name>
    <dbReference type="NCBI Taxonomy" id="1391653"/>
    <lineage>
        <taxon>Bacteria</taxon>
        <taxon>Pseudomonadati</taxon>
        <taxon>Myxococcota</taxon>
        <taxon>Myxococcia</taxon>
        <taxon>Myxococcales</taxon>
        <taxon>Cystobacterineae</taxon>
        <taxon>Vulgatibacteraceae</taxon>
        <taxon>Vulgatibacter</taxon>
    </lineage>
</organism>
<name>A0A0K1PFC4_9BACT</name>
<sequence length="59" mass="6949">MPKGDALRKAVRWIGERRLDEPDTPPYRLIDEASRRFDLSPKDGEFLQRNFADRSPPKH</sequence>
<proteinExistence type="predicted"/>
<gene>
    <name evidence="1" type="ORF">AKJ08_2589</name>
</gene>
<evidence type="ECO:0000313" key="1">
    <source>
        <dbReference type="EMBL" id="AKU92202.1"/>
    </source>
</evidence>
<dbReference type="Proteomes" id="UP000055590">
    <property type="component" value="Chromosome"/>
</dbReference>
<dbReference type="KEGG" id="vin:AKJ08_2589"/>